<dbReference type="STRING" id="1869.MB27_09700"/>
<comment type="catalytic activity">
    <reaction evidence="1">
        <text>ATP + protein L-histidine = ADP + protein N-phospho-L-histidine.</text>
        <dbReference type="EC" id="2.7.13.3"/>
    </reaction>
</comment>
<keyword evidence="14" id="KW-1185">Reference proteome</keyword>
<organism evidence="13 14">
    <name type="scientific">Actinoplanes utahensis</name>
    <dbReference type="NCBI Taxonomy" id="1869"/>
    <lineage>
        <taxon>Bacteria</taxon>
        <taxon>Bacillati</taxon>
        <taxon>Actinomycetota</taxon>
        <taxon>Actinomycetes</taxon>
        <taxon>Micromonosporales</taxon>
        <taxon>Micromonosporaceae</taxon>
        <taxon>Actinoplanes</taxon>
    </lineage>
</organism>
<feature type="transmembrane region" description="Helical" evidence="9">
    <location>
        <begin position="137"/>
        <end position="155"/>
    </location>
</feature>
<comment type="caution">
    <text evidence="13">The sequence shown here is derived from an EMBL/GenBank/DDBJ whole genome shotgun (WGS) entry which is preliminary data.</text>
</comment>
<keyword evidence="8" id="KW-0902">Two-component regulatory system</keyword>
<feature type="transmembrane region" description="Helical" evidence="9">
    <location>
        <begin position="106"/>
        <end position="125"/>
    </location>
</feature>
<name>A0A0A6UQL5_ACTUT</name>
<evidence type="ECO:0000256" key="3">
    <source>
        <dbReference type="ARBA" id="ARBA00022553"/>
    </source>
</evidence>
<keyword evidence="3" id="KW-0597">Phosphoprotein</keyword>
<feature type="domain" description="Histidine kinase/HSP90-like ATPase" evidence="10">
    <location>
        <begin position="309"/>
        <end position="396"/>
    </location>
</feature>
<dbReference type="PANTHER" id="PTHR24421:SF10">
    <property type="entry name" value="NITRATE_NITRITE SENSOR PROTEIN NARQ"/>
    <property type="match status" value="1"/>
</dbReference>
<dbReference type="Pfam" id="PF07730">
    <property type="entry name" value="HisKA_3"/>
    <property type="match status" value="1"/>
</dbReference>
<evidence type="ECO:0000256" key="8">
    <source>
        <dbReference type="ARBA" id="ARBA00023012"/>
    </source>
</evidence>
<protein>
    <recommendedName>
        <fullName evidence="2">histidine kinase</fullName>
        <ecNumber evidence="2">2.7.13.3</ecNumber>
    </recommendedName>
</protein>
<evidence type="ECO:0000256" key="2">
    <source>
        <dbReference type="ARBA" id="ARBA00012438"/>
    </source>
</evidence>
<feature type="domain" description="DUF7134" evidence="12">
    <location>
        <begin position="11"/>
        <end position="162"/>
    </location>
</feature>
<dbReference type="Pfam" id="PF02518">
    <property type="entry name" value="HATPase_c"/>
    <property type="match status" value="1"/>
</dbReference>
<dbReference type="RefSeq" id="WP_043523862.1">
    <property type="nucleotide sequence ID" value="NZ_BAABKU010000052.1"/>
</dbReference>
<evidence type="ECO:0000256" key="7">
    <source>
        <dbReference type="ARBA" id="ARBA00022840"/>
    </source>
</evidence>
<keyword evidence="7" id="KW-0067">ATP-binding</keyword>
<keyword evidence="9" id="KW-0812">Transmembrane</keyword>
<dbReference type="GO" id="GO:0016020">
    <property type="term" value="C:membrane"/>
    <property type="evidence" value="ECO:0007669"/>
    <property type="project" value="InterPro"/>
</dbReference>
<dbReference type="InterPro" id="IPR003594">
    <property type="entry name" value="HATPase_dom"/>
</dbReference>
<dbReference type="Proteomes" id="UP000054537">
    <property type="component" value="Unassembled WGS sequence"/>
</dbReference>
<dbReference type="PANTHER" id="PTHR24421">
    <property type="entry name" value="NITRATE/NITRITE SENSOR PROTEIN NARX-RELATED"/>
    <property type="match status" value="1"/>
</dbReference>
<sequence length="403" mass="42426">MEQDTTLAARLDRWARARPLLVDGSLAGVIWLVFGLPGVLVGGPAGLVVATATILPLALRRRQPVALLVWSTAVFGLQLAVLPIPLPANIAQALVIYTVAAHVASLPVRLCALATALAGCLAAGFRWSTEPEYTRNALVIAVFLAVFAGLIWLIGNVVRGRETNMRALGEAYARLEEGRLQRVRFLAQRERVAAAREIHDIVAHSLTVVIVQADGAEYAAEHARPWDRADARTALATIARTARTALTEVRGVIDVLRDPEAADDPGGPPVCLSDLERLVAAVRAAGLPVEVRADPAVFERAPAAVRFAVLRVVRESLTNVLKHAGARATARVAVEWTSEAVRVRVADDGAGASGVAVDGPGHGLGGMRERLRALDGVLTAGPRPGGGFGVEAVVPVAPPGARR</sequence>
<keyword evidence="9" id="KW-0472">Membrane</keyword>
<keyword evidence="5" id="KW-0547">Nucleotide-binding</keyword>
<dbReference type="EC" id="2.7.13.3" evidence="2"/>
<dbReference type="Gene3D" id="3.30.565.10">
    <property type="entry name" value="Histidine kinase-like ATPase, C-terminal domain"/>
    <property type="match status" value="1"/>
</dbReference>
<evidence type="ECO:0000256" key="9">
    <source>
        <dbReference type="SAM" id="Phobius"/>
    </source>
</evidence>
<keyword evidence="4" id="KW-0808">Transferase</keyword>
<evidence type="ECO:0000259" key="12">
    <source>
        <dbReference type="Pfam" id="PF23539"/>
    </source>
</evidence>
<dbReference type="GO" id="GO:0000155">
    <property type="term" value="F:phosphorelay sensor kinase activity"/>
    <property type="evidence" value="ECO:0007669"/>
    <property type="project" value="InterPro"/>
</dbReference>
<evidence type="ECO:0000256" key="1">
    <source>
        <dbReference type="ARBA" id="ARBA00000085"/>
    </source>
</evidence>
<dbReference type="GO" id="GO:0005524">
    <property type="term" value="F:ATP binding"/>
    <property type="evidence" value="ECO:0007669"/>
    <property type="project" value="UniProtKB-KW"/>
</dbReference>
<gene>
    <name evidence="13" type="ORF">MB27_09700</name>
</gene>
<evidence type="ECO:0000259" key="10">
    <source>
        <dbReference type="Pfam" id="PF02518"/>
    </source>
</evidence>
<evidence type="ECO:0000313" key="13">
    <source>
        <dbReference type="EMBL" id="KHD77726.1"/>
    </source>
</evidence>
<accession>A0A0A6UQL5</accession>
<feature type="transmembrane region" description="Helical" evidence="9">
    <location>
        <begin position="67"/>
        <end position="86"/>
    </location>
</feature>
<dbReference type="AlphaFoldDB" id="A0A0A6UQL5"/>
<evidence type="ECO:0000256" key="6">
    <source>
        <dbReference type="ARBA" id="ARBA00022777"/>
    </source>
</evidence>
<dbReference type="SUPFAM" id="SSF55874">
    <property type="entry name" value="ATPase domain of HSP90 chaperone/DNA topoisomerase II/histidine kinase"/>
    <property type="match status" value="1"/>
</dbReference>
<feature type="transmembrane region" description="Helical" evidence="9">
    <location>
        <begin position="29"/>
        <end position="55"/>
    </location>
</feature>
<dbReference type="eggNOG" id="COG4585">
    <property type="taxonomic scope" value="Bacteria"/>
</dbReference>
<evidence type="ECO:0000313" key="14">
    <source>
        <dbReference type="Proteomes" id="UP000054537"/>
    </source>
</evidence>
<evidence type="ECO:0000256" key="4">
    <source>
        <dbReference type="ARBA" id="ARBA00022679"/>
    </source>
</evidence>
<dbReference type="Pfam" id="PF23539">
    <property type="entry name" value="DUF7134"/>
    <property type="match status" value="1"/>
</dbReference>
<dbReference type="InterPro" id="IPR050482">
    <property type="entry name" value="Sensor_HK_TwoCompSys"/>
</dbReference>
<dbReference type="EMBL" id="JRTT01000009">
    <property type="protein sequence ID" value="KHD77726.1"/>
    <property type="molecule type" value="Genomic_DNA"/>
</dbReference>
<reference evidence="13 14" key="1">
    <citation type="submission" date="2014-10" db="EMBL/GenBank/DDBJ databases">
        <title>Draft genome sequence of Actinoplanes utahensis NRRL 12052.</title>
        <authorList>
            <person name="Velasco-Bucheli B."/>
            <person name="del Cerro C."/>
            <person name="Hormigo D."/>
            <person name="Garcia J.L."/>
            <person name="Acebal C."/>
            <person name="Arroyo M."/>
            <person name="de la Mata I."/>
        </authorList>
    </citation>
    <scope>NUCLEOTIDE SEQUENCE [LARGE SCALE GENOMIC DNA]</scope>
    <source>
        <strain evidence="13 14">NRRL 12052</strain>
    </source>
</reference>
<dbReference type="InterPro" id="IPR055558">
    <property type="entry name" value="DUF7134"/>
</dbReference>
<proteinExistence type="predicted"/>
<evidence type="ECO:0000259" key="11">
    <source>
        <dbReference type="Pfam" id="PF07730"/>
    </source>
</evidence>
<keyword evidence="6" id="KW-0418">Kinase</keyword>
<evidence type="ECO:0000256" key="5">
    <source>
        <dbReference type="ARBA" id="ARBA00022741"/>
    </source>
</evidence>
<dbReference type="InterPro" id="IPR011712">
    <property type="entry name" value="Sig_transdc_His_kin_sub3_dim/P"/>
</dbReference>
<feature type="domain" description="Signal transduction histidine kinase subgroup 3 dimerisation and phosphoacceptor" evidence="11">
    <location>
        <begin position="190"/>
        <end position="259"/>
    </location>
</feature>
<dbReference type="Gene3D" id="1.20.5.1930">
    <property type="match status" value="1"/>
</dbReference>
<dbReference type="CDD" id="cd16917">
    <property type="entry name" value="HATPase_UhpB-NarQ-NarX-like"/>
    <property type="match status" value="1"/>
</dbReference>
<keyword evidence="9" id="KW-1133">Transmembrane helix</keyword>
<dbReference type="InterPro" id="IPR036890">
    <property type="entry name" value="HATPase_C_sf"/>
</dbReference>
<dbReference type="GO" id="GO:0046983">
    <property type="term" value="F:protein dimerization activity"/>
    <property type="evidence" value="ECO:0007669"/>
    <property type="project" value="InterPro"/>
</dbReference>
<dbReference type="OrthoDB" id="227596at2"/>